<dbReference type="AlphaFoldDB" id="A0A1S1N4T5"/>
<dbReference type="NCBIfam" id="TIGR00707">
    <property type="entry name" value="argD"/>
    <property type="match status" value="1"/>
</dbReference>
<comment type="cofactor">
    <cofactor evidence="4">
        <name>pyridoxal 5'-phosphate</name>
        <dbReference type="ChEBI" id="CHEBI:597326"/>
    </cofactor>
    <text evidence="4">Binds 1 pyridoxal phosphate per subunit.</text>
</comment>
<dbReference type="Gene3D" id="3.90.1150.10">
    <property type="entry name" value="Aspartate Aminotransferase, domain 1"/>
    <property type="match status" value="1"/>
</dbReference>
<comment type="subunit">
    <text evidence="4">Homodimer.</text>
</comment>
<dbReference type="NCBIfam" id="NF002325">
    <property type="entry name" value="PRK01278.1"/>
    <property type="match status" value="1"/>
</dbReference>
<name>A0A1S1N4T5_9GAMM</name>
<dbReference type="NCBIfam" id="NF003468">
    <property type="entry name" value="PRK05093.1"/>
    <property type="match status" value="1"/>
</dbReference>
<dbReference type="GO" id="GO:0003992">
    <property type="term" value="F:N2-acetyl-L-ornithine:2-oxoglutarate 5-aminotransferase activity"/>
    <property type="evidence" value="ECO:0007669"/>
    <property type="project" value="UniProtKB-UniRule"/>
</dbReference>
<keyword evidence="3 4" id="KW-0663">Pyridoxal phosphate</keyword>
<dbReference type="STRING" id="327939.BIW53_15025"/>
<evidence type="ECO:0000313" key="6">
    <source>
        <dbReference type="Proteomes" id="UP000180253"/>
    </source>
</evidence>
<gene>
    <name evidence="4" type="primary">argD</name>
    <name evidence="5" type="ORF">BIW53_15025</name>
</gene>
<dbReference type="InterPro" id="IPR050103">
    <property type="entry name" value="Class-III_PLP-dep_AT"/>
</dbReference>
<organism evidence="5 6">
    <name type="scientific">Pseudoalteromonas byunsanensis</name>
    <dbReference type="NCBI Taxonomy" id="327939"/>
    <lineage>
        <taxon>Bacteria</taxon>
        <taxon>Pseudomonadati</taxon>
        <taxon>Pseudomonadota</taxon>
        <taxon>Gammaproteobacteria</taxon>
        <taxon>Alteromonadales</taxon>
        <taxon>Pseudoalteromonadaceae</taxon>
        <taxon>Pseudoalteromonas</taxon>
    </lineage>
</organism>
<comment type="subcellular location">
    <subcellularLocation>
        <location evidence="4">Cytoplasm</location>
    </subcellularLocation>
</comment>
<dbReference type="Proteomes" id="UP000180253">
    <property type="component" value="Unassembled WGS sequence"/>
</dbReference>
<dbReference type="EMBL" id="MNAN01000034">
    <property type="protein sequence ID" value="OHU94387.1"/>
    <property type="molecule type" value="Genomic_DNA"/>
</dbReference>
<dbReference type="GO" id="GO:0005737">
    <property type="term" value="C:cytoplasm"/>
    <property type="evidence" value="ECO:0007669"/>
    <property type="project" value="UniProtKB-SubCell"/>
</dbReference>
<sequence length="402" mass="43245">MQTNRELFDQVMVPNYNPSDVIPVKGKGSRVWDQKGDEYIDFAGGIAVNCLGHCHPALVNALTEQGQKLWHLSNVMTNEPALRLAKKITDATFADKVYFANSGAEANEAALKLARRFALDNYGEEKTQIIAFNKGFHGRTFFTVTVGGQAAYSDGFGPKPADIVHCDYNDLAAFEALISDKTCAVMMEPLQGEGGIITPTKEFVEGVRALCDKHNALLIFDEVQSGVGRTGELYAYQGLGVTPDILSTAKALGGGFPIGAMITTDNIAKHLKVGTHGSTYGGNPLACAVAEAAFDTVNNQELLAQVKHKEQLFRDALNAINEKYKVFAEVRGKGLLLGAVLNDDYKDRARDFLVASTKHGLMTLVAGTNVIRFTPSLVIPDEDIAAGMARFELAVADVVAAG</sequence>
<dbReference type="Pfam" id="PF00202">
    <property type="entry name" value="Aminotran_3"/>
    <property type="match status" value="1"/>
</dbReference>
<comment type="caution">
    <text evidence="5">The sequence shown here is derived from an EMBL/GenBank/DDBJ whole genome shotgun (WGS) entry which is preliminary data.</text>
</comment>
<evidence type="ECO:0000256" key="2">
    <source>
        <dbReference type="ARBA" id="ARBA00022679"/>
    </source>
</evidence>
<feature type="binding site" evidence="4">
    <location>
        <position position="136"/>
    </location>
    <ligand>
        <name>pyridoxal 5'-phosphate</name>
        <dbReference type="ChEBI" id="CHEBI:597326"/>
    </ligand>
</feature>
<dbReference type="PANTHER" id="PTHR11986">
    <property type="entry name" value="AMINOTRANSFERASE CLASS III"/>
    <property type="match status" value="1"/>
</dbReference>
<dbReference type="GO" id="GO:0030170">
    <property type="term" value="F:pyridoxal phosphate binding"/>
    <property type="evidence" value="ECO:0007669"/>
    <property type="project" value="InterPro"/>
</dbReference>
<feature type="binding site" evidence="4">
    <location>
        <begin position="221"/>
        <end position="224"/>
    </location>
    <ligand>
        <name>pyridoxal 5'-phosphate</name>
        <dbReference type="ChEBI" id="CHEBI:597326"/>
    </ligand>
</feature>
<dbReference type="InterPro" id="IPR015421">
    <property type="entry name" value="PyrdxlP-dep_Trfase_major"/>
</dbReference>
<feature type="modified residue" description="N6-(pyridoxal phosphate)lysine" evidence="4">
    <location>
        <position position="250"/>
    </location>
</feature>
<feature type="binding site" evidence="4">
    <location>
        <position position="278"/>
    </location>
    <ligand>
        <name>N(2)-acetyl-L-ornithine</name>
        <dbReference type="ChEBI" id="CHEBI:57805"/>
    </ligand>
</feature>
<dbReference type="InterPro" id="IPR015422">
    <property type="entry name" value="PyrdxlP-dep_Trfase_small"/>
</dbReference>
<keyword evidence="4" id="KW-0055">Arginine biosynthesis</keyword>
<feature type="binding site" evidence="4">
    <location>
        <begin position="103"/>
        <end position="104"/>
    </location>
    <ligand>
        <name>pyridoxal 5'-phosphate</name>
        <dbReference type="ChEBI" id="CHEBI:597326"/>
    </ligand>
</feature>
<dbReference type="SUPFAM" id="SSF53383">
    <property type="entry name" value="PLP-dependent transferases"/>
    <property type="match status" value="1"/>
</dbReference>
<dbReference type="InterPro" id="IPR017652">
    <property type="entry name" value="Ac/SucOrn_transaminase_bac"/>
</dbReference>
<reference evidence="5 6" key="1">
    <citation type="submission" date="2016-10" db="EMBL/GenBank/DDBJ databases">
        <title>Pseudoalteromonas amylolytica sp. nov., isolated from the surface seawater.</title>
        <authorList>
            <person name="Wu Y.-H."/>
            <person name="Cheng H."/>
            <person name="Jin X.-B."/>
            <person name="Wang C.-S."/>
            <person name="Xu X.-W."/>
        </authorList>
    </citation>
    <scope>NUCLEOTIDE SEQUENCE [LARGE SCALE GENOMIC DNA]</scope>
    <source>
        <strain evidence="5 6">JCM 12483</strain>
    </source>
</reference>
<keyword evidence="1 4" id="KW-0032">Aminotransferase</keyword>
<dbReference type="OrthoDB" id="9801052at2"/>
<dbReference type="InterPro" id="IPR049704">
    <property type="entry name" value="Aminotrans_3_PPA_site"/>
</dbReference>
<accession>A0A1S1N4T5</accession>
<evidence type="ECO:0000256" key="1">
    <source>
        <dbReference type="ARBA" id="ARBA00022576"/>
    </source>
</evidence>
<keyword evidence="4" id="KW-0963">Cytoplasm</keyword>
<dbReference type="PIRSF" id="PIRSF000521">
    <property type="entry name" value="Transaminase_4ab_Lys_Orn"/>
    <property type="match status" value="1"/>
</dbReference>
<keyword evidence="6" id="KW-1185">Reference proteome</keyword>
<dbReference type="UniPathway" id="UPA00068">
    <property type="reaction ID" value="UER00109"/>
</dbReference>
<dbReference type="InterPro" id="IPR005814">
    <property type="entry name" value="Aminotrans_3"/>
</dbReference>
<dbReference type="InterPro" id="IPR015424">
    <property type="entry name" value="PyrdxlP-dep_Trfase"/>
</dbReference>
<protein>
    <recommendedName>
        <fullName evidence="4">Acetylornithine aminotransferase</fullName>
        <shortName evidence="4">ACOAT</shortName>
        <ecNumber evidence="4">2.6.1.11</ecNumber>
    </recommendedName>
</protein>
<dbReference type="RefSeq" id="WP_070992825.1">
    <property type="nucleotide sequence ID" value="NZ_CBCSHD010000009.1"/>
</dbReference>
<comment type="catalytic activity">
    <reaction evidence="4">
        <text>N(2)-acetyl-L-ornithine + 2-oxoglutarate = N-acetyl-L-glutamate 5-semialdehyde + L-glutamate</text>
        <dbReference type="Rhea" id="RHEA:18049"/>
        <dbReference type="ChEBI" id="CHEBI:16810"/>
        <dbReference type="ChEBI" id="CHEBI:29123"/>
        <dbReference type="ChEBI" id="CHEBI:29985"/>
        <dbReference type="ChEBI" id="CHEBI:57805"/>
        <dbReference type="EC" id="2.6.1.11"/>
    </reaction>
</comment>
<dbReference type="InterPro" id="IPR004636">
    <property type="entry name" value="AcOrn/SuccOrn_fam"/>
</dbReference>
<dbReference type="FunFam" id="3.40.640.10:FF:000004">
    <property type="entry name" value="Acetylornithine aminotransferase"/>
    <property type="match status" value="1"/>
</dbReference>
<dbReference type="EC" id="2.6.1.11" evidence="4"/>
<feature type="binding site" evidence="4">
    <location>
        <position position="279"/>
    </location>
    <ligand>
        <name>pyridoxal 5'-phosphate</name>
        <dbReference type="ChEBI" id="CHEBI:597326"/>
    </ligand>
</feature>
<dbReference type="CDD" id="cd00610">
    <property type="entry name" value="OAT_like"/>
    <property type="match status" value="1"/>
</dbReference>
<dbReference type="PANTHER" id="PTHR11986:SF113">
    <property type="entry name" value="SUCCINYLORNITHINE TRANSAMINASE"/>
    <property type="match status" value="1"/>
</dbReference>
<evidence type="ECO:0000256" key="4">
    <source>
        <dbReference type="HAMAP-Rule" id="MF_01107"/>
    </source>
</evidence>
<comment type="pathway">
    <text evidence="4">Amino-acid biosynthesis; L-arginine biosynthesis; N(2)-acetyl-L-ornithine from L-glutamate: step 4/4.</text>
</comment>
<keyword evidence="2 4" id="KW-0808">Transferase</keyword>
<comment type="miscellaneous">
    <text evidence="4">May also have succinyldiaminopimelate aminotransferase activity, thus carrying out the corresponding step in lysine biosynthesis.</text>
</comment>
<dbReference type="GO" id="GO:0006526">
    <property type="term" value="P:L-arginine biosynthetic process"/>
    <property type="evidence" value="ECO:0007669"/>
    <property type="project" value="UniProtKB-UniRule"/>
</dbReference>
<dbReference type="GO" id="GO:0042802">
    <property type="term" value="F:identical protein binding"/>
    <property type="evidence" value="ECO:0007669"/>
    <property type="project" value="TreeGrafter"/>
</dbReference>
<evidence type="ECO:0000313" key="5">
    <source>
        <dbReference type="EMBL" id="OHU94387.1"/>
    </source>
</evidence>
<proteinExistence type="inferred from homology"/>
<feature type="binding site" evidence="4">
    <location>
        <position position="139"/>
    </location>
    <ligand>
        <name>N(2)-acetyl-L-ornithine</name>
        <dbReference type="ChEBI" id="CHEBI:57805"/>
    </ligand>
</feature>
<keyword evidence="4" id="KW-0028">Amino-acid biosynthesis</keyword>
<comment type="similarity">
    <text evidence="4">Belongs to the class-III pyridoxal-phosphate-dependent aminotransferase family. ArgD subfamily.</text>
</comment>
<dbReference type="PROSITE" id="PS00600">
    <property type="entry name" value="AA_TRANSFER_CLASS_3"/>
    <property type="match status" value="1"/>
</dbReference>
<dbReference type="HAMAP" id="MF_01107">
    <property type="entry name" value="ArgD_aminotrans_3"/>
    <property type="match status" value="1"/>
</dbReference>
<evidence type="ECO:0000256" key="3">
    <source>
        <dbReference type="ARBA" id="ARBA00022898"/>
    </source>
</evidence>
<dbReference type="Gene3D" id="3.40.640.10">
    <property type="entry name" value="Type I PLP-dependent aspartate aminotransferase-like (Major domain)"/>
    <property type="match status" value="1"/>
</dbReference>
<dbReference type="NCBIfam" id="TIGR03246">
    <property type="entry name" value="arg_catab_astC"/>
    <property type="match status" value="1"/>
</dbReference>
<dbReference type="NCBIfam" id="NF009047">
    <property type="entry name" value="PRK12381.1"/>
    <property type="match status" value="1"/>
</dbReference>